<dbReference type="CDD" id="cd07979">
    <property type="entry name" value="HFD_TAF9"/>
    <property type="match status" value="1"/>
</dbReference>
<protein>
    <recommendedName>
        <fullName evidence="8">Transcription initiation factor TFIID subunit 9</fullName>
    </recommendedName>
</protein>
<accession>A0ABY8UD10</accession>
<sequence>MGVKQHEPRVVNMLLDFVYSYVSGVLSDAAAYAEQVGRPAGEVENEDVVLAVQTRAQLSFVPQPPVELVRSLADQVNNRRLPEFDPRAGFGLRVPPDEHLLVQPNWRVNVAAHQQGHAQRGTH</sequence>
<dbReference type="PANTHER" id="PTHR48068">
    <property type="entry name" value="TAF9 RNA POLYMERASE II, TATA BOX-BINDING PROTEIN (TBP)-ASSOCIATED FACTOR"/>
    <property type="match status" value="1"/>
</dbReference>
<keyword evidence="3" id="KW-0805">Transcription regulation</keyword>
<dbReference type="InterPro" id="IPR003162">
    <property type="entry name" value="TFIID-31"/>
</dbReference>
<dbReference type="EMBL" id="CP126217">
    <property type="protein sequence ID" value="WIA19255.1"/>
    <property type="molecule type" value="Genomic_DNA"/>
</dbReference>
<dbReference type="SUPFAM" id="SSF47113">
    <property type="entry name" value="Histone-fold"/>
    <property type="match status" value="1"/>
</dbReference>
<dbReference type="Gene3D" id="1.10.20.10">
    <property type="entry name" value="Histone, subunit A"/>
    <property type="match status" value="1"/>
</dbReference>
<evidence type="ECO:0000256" key="5">
    <source>
        <dbReference type="ARBA" id="ARBA00023242"/>
    </source>
</evidence>
<evidence type="ECO:0000313" key="7">
    <source>
        <dbReference type="Proteomes" id="UP001244341"/>
    </source>
</evidence>
<evidence type="ECO:0000313" key="6">
    <source>
        <dbReference type="EMBL" id="WIA19255.1"/>
    </source>
</evidence>
<proteinExistence type="inferred from homology"/>
<dbReference type="PANTHER" id="PTHR48068:SF4">
    <property type="entry name" value="TATA-BOX BINDING PROTEIN ASSOCIATED FACTOR 9"/>
    <property type="match status" value="1"/>
</dbReference>
<evidence type="ECO:0000256" key="1">
    <source>
        <dbReference type="ARBA" id="ARBA00004123"/>
    </source>
</evidence>
<gene>
    <name evidence="6" type="ORF">OEZ85_003892</name>
</gene>
<comment type="similarity">
    <text evidence="2">Belongs to the TAF9 family.</text>
</comment>
<evidence type="ECO:0000256" key="2">
    <source>
        <dbReference type="ARBA" id="ARBA00007646"/>
    </source>
</evidence>
<keyword evidence="4" id="KW-0804">Transcription</keyword>
<keyword evidence="7" id="KW-1185">Reference proteome</keyword>
<organism evidence="6 7">
    <name type="scientific">Tetradesmus obliquus</name>
    <name type="common">Green alga</name>
    <name type="synonym">Acutodesmus obliquus</name>
    <dbReference type="NCBI Taxonomy" id="3088"/>
    <lineage>
        <taxon>Eukaryota</taxon>
        <taxon>Viridiplantae</taxon>
        <taxon>Chlorophyta</taxon>
        <taxon>core chlorophytes</taxon>
        <taxon>Chlorophyceae</taxon>
        <taxon>CS clade</taxon>
        <taxon>Sphaeropleales</taxon>
        <taxon>Scenedesmaceae</taxon>
        <taxon>Tetradesmus</taxon>
    </lineage>
</organism>
<keyword evidence="5" id="KW-0539">Nucleus</keyword>
<evidence type="ECO:0000256" key="4">
    <source>
        <dbReference type="ARBA" id="ARBA00023163"/>
    </source>
</evidence>
<name>A0ABY8UD10_TETOB</name>
<comment type="subcellular location">
    <subcellularLocation>
        <location evidence="1">Nucleus</location>
    </subcellularLocation>
</comment>
<evidence type="ECO:0000256" key="3">
    <source>
        <dbReference type="ARBA" id="ARBA00023015"/>
    </source>
</evidence>
<dbReference type="InterPro" id="IPR051431">
    <property type="entry name" value="TFIID_subunit_9"/>
</dbReference>
<dbReference type="Pfam" id="PF02291">
    <property type="entry name" value="TFIID-31kDa"/>
    <property type="match status" value="1"/>
</dbReference>
<dbReference type="Proteomes" id="UP001244341">
    <property type="component" value="Chromosome 10b"/>
</dbReference>
<evidence type="ECO:0008006" key="8">
    <source>
        <dbReference type="Google" id="ProtNLM"/>
    </source>
</evidence>
<reference evidence="6 7" key="1">
    <citation type="submission" date="2023-05" db="EMBL/GenBank/DDBJ databases">
        <title>A 100% complete, gapless, phased diploid assembly of the Scenedesmus obliquus UTEX 3031 genome.</title>
        <authorList>
            <person name="Biondi T.C."/>
            <person name="Hanschen E.R."/>
            <person name="Kwon T."/>
            <person name="Eng W."/>
            <person name="Kruse C.P.S."/>
            <person name="Koehler S.I."/>
            <person name="Kunde Y."/>
            <person name="Gleasner C.D."/>
            <person name="You Mak K.T."/>
            <person name="Polle J."/>
            <person name="Hovde B.T."/>
            <person name="Starkenburg S.R."/>
        </authorList>
    </citation>
    <scope>NUCLEOTIDE SEQUENCE [LARGE SCALE GENOMIC DNA]</scope>
    <source>
        <strain evidence="6 7">DOE0152z</strain>
    </source>
</reference>
<dbReference type="InterPro" id="IPR009072">
    <property type="entry name" value="Histone-fold"/>
</dbReference>